<evidence type="ECO:0000313" key="2">
    <source>
        <dbReference type="Proteomes" id="UP000005446"/>
    </source>
</evidence>
<gene>
    <name evidence="1" type="ORF">M7I_4511</name>
</gene>
<evidence type="ECO:0000313" key="1">
    <source>
        <dbReference type="EMBL" id="EHK99636.1"/>
    </source>
</evidence>
<dbReference type="InterPro" id="IPR011009">
    <property type="entry name" value="Kinase-like_dom_sf"/>
</dbReference>
<dbReference type="SUPFAM" id="SSF56112">
    <property type="entry name" value="Protein kinase-like (PK-like)"/>
    <property type="match status" value="1"/>
</dbReference>
<sequence length="283" mass="32153">MDSDEVNQSHEHMVDDWLHQLGKYNTWGIEKLASKYRNGDKCTCVKMNNGSFNWCFKVEFDDGTKWAVRFPVAGNVMFPEEKVQREVAVMKFLKQNTFVPVPGVIAYGMAADNHDPGMGLFIIEEWIDGVPLSTLMEEHPRPSWGPILHLCFVIGDKFFLEILPKKPTDSYSLEILAPAARFTILSSSEEKHDKSRVQRVLKNTLNFHPHRSGPSKECISFRRDLASDTPDLIVGIGSGTPFDIWIWSEDVLTYLGASSSTRSIQQLKVIDIRRTDDSMDGNR</sequence>
<reference evidence="1 2" key="1">
    <citation type="journal article" date="2012" name="Eukaryot. Cell">
        <title>Genome sequence of the fungus Glarea lozoyensis: the first genome sequence of a species from the Helotiaceae family.</title>
        <authorList>
            <person name="Youssar L."/>
            <person name="Gruening B.A."/>
            <person name="Erxleben A."/>
            <person name="Guenther S."/>
            <person name="Huettel W."/>
        </authorList>
    </citation>
    <scope>NUCLEOTIDE SEQUENCE [LARGE SCALE GENOMIC DNA]</scope>
    <source>
        <strain evidence="2">ATCC 74030 / MF5533</strain>
    </source>
</reference>
<accession>H0EPD6</accession>
<dbReference type="Proteomes" id="UP000005446">
    <property type="component" value="Unassembled WGS sequence"/>
</dbReference>
<dbReference type="PANTHER" id="PTHR21310:SF37">
    <property type="entry name" value="AMINOGLYCOSIDE PHOSPHOTRANSFERASE DOMAIN-CONTAINING PROTEIN"/>
    <property type="match status" value="1"/>
</dbReference>
<dbReference type="InterPro" id="IPR051678">
    <property type="entry name" value="AGP_Transferase"/>
</dbReference>
<comment type="caution">
    <text evidence="1">The sequence shown here is derived from an EMBL/GenBank/DDBJ whole genome shotgun (WGS) entry which is preliminary data.</text>
</comment>
<dbReference type="HOGENOM" id="CLU_983697_0_0_1"/>
<dbReference type="EMBL" id="AGUE01000110">
    <property type="protein sequence ID" value="EHK99636.1"/>
    <property type="molecule type" value="Genomic_DNA"/>
</dbReference>
<name>H0EPD6_GLAL7</name>
<dbReference type="PANTHER" id="PTHR21310">
    <property type="entry name" value="AMINOGLYCOSIDE PHOSPHOTRANSFERASE-RELATED-RELATED"/>
    <property type="match status" value="1"/>
</dbReference>
<keyword evidence="2" id="KW-1185">Reference proteome</keyword>
<proteinExistence type="predicted"/>
<dbReference type="AlphaFoldDB" id="H0EPD6"/>
<dbReference type="InParanoid" id="H0EPD6"/>
<organism evidence="1 2">
    <name type="scientific">Glarea lozoyensis (strain ATCC 74030 / MF5533)</name>
    <dbReference type="NCBI Taxonomy" id="1104152"/>
    <lineage>
        <taxon>Eukaryota</taxon>
        <taxon>Fungi</taxon>
        <taxon>Dikarya</taxon>
        <taxon>Ascomycota</taxon>
        <taxon>Pezizomycotina</taxon>
        <taxon>Leotiomycetes</taxon>
        <taxon>Helotiales</taxon>
        <taxon>Helotiaceae</taxon>
        <taxon>Glarea</taxon>
    </lineage>
</organism>
<protein>
    <submittedName>
        <fullName evidence="1">Putative Altered inheritance of mitochondria protein 9, mitochondrial</fullName>
    </submittedName>
</protein>
<dbReference type="OrthoDB" id="5412996at2759"/>
<dbReference type="Gene3D" id="3.30.200.20">
    <property type="entry name" value="Phosphorylase Kinase, domain 1"/>
    <property type="match status" value="1"/>
</dbReference>